<accession>A0A2L2SV47</accession>
<dbReference type="Proteomes" id="UP000245910">
    <property type="component" value="Chromosome II"/>
</dbReference>
<organism evidence="1 2">
    <name type="scientific">Fusarium venenatum</name>
    <dbReference type="NCBI Taxonomy" id="56646"/>
    <lineage>
        <taxon>Eukaryota</taxon>
        <taxon>Fungi</taxon>
        <taxon>Dikarya</taxon>
        <taxon>Ascomycota</taxon>
        <taxon>Pezizomycotina</taxon>
        <taxon>Sordariomycetes</taxon>
        <taxon>Hypocreomycetidae</taxon>
        <taxon>Hypocreales</taxon>
        <taxon>Nectriaceae</taxon>
        <taxon>Fusarium</taxon>
    </lineage>
</organism>
<keyword evidence="2" id="KW-1185">Reference proteome</keyword>
<name>A0A2L2SV47_9HYPO</name>
<dbReference type="AlphaFoldDB" id="A0A2L2SV47"/>
<proteinExistence type="predicted"/>
<protein>
    <submittedName>
        <fullName evidence="1">Uncharacterized protein</fullName>
    </submittedName>
</protein>
<reference evidence="2" key="1">
    <citation type="submission" date="2014-10" db="EMBL/GenBank/DDBJ databases">
        <authorList>
            <person name="King R."/>
        </authorList>
    </citation>
    <scope>NUCLEOTIDE SEQUENCE [LARGE SCALE GENOMIC DNA]</scope>
    <source>
        <strain evidence="2">A3/5</strain>
    </source>
</reference>
<sequence length="72" mass="7694">MRYFKVLTRCTQLGLRETATKPAEWRARLSIGPNCLADNATPKAVVVGYSGITGCPVSAAPAKKGTVRDTID</sequence>
<evidence type="ECO:0000313" key="2">
    <source>
        <dbReference type="Proteomes" id="UP000245910"/>
    </source>
</evidence>
<dbReference type="EMBL" id="LN649230">
    <property type="protein sequence ID" value="CEI61432.1"/>
    <property type="molecule type" value="Genomic_DNA"/>
</dbReference>
<evidence type="ECO:0000313" key="1">
    <source>
        <dbReference type="EMBL" id="CEI61432.1"/>
    </source>
</evidence>